<keyword evidence="6 15" id="KW-0812">Transmembrane</keyword>
<dbReference type="SUPFAM" id="SSF49503">
    <property type="entry name" value="Cupredoxins"/>
    <property type="match status" value="1"/>
</dbReference>
<feature type="domain" description="Cytochrome oxidase subunit II copper A binding" evidence="16">
    <location>
        <begin position="116"/>
        <end position="228"/>
    </location>
</feature>
<evidence type="ECO:0000313" key="18">
    <source>
        <dbReference type="EMBL" id="NEI72277.1"/>
    </source>
</evidence>
<keyword evidence="10 14" id="KW-0560">Oxidoreductase</keyword>
<dbReference type="PROSITE" id="PS50999">
    <property type="entry name" value="COX2_TM"/>
    <property type="match status" value="1"/>
</dbReference>
<keyword evidence="11 14" id="KW-0472">Membrane</keyword>
<dbReference type="PANTHER" id="PTHR22888:SF18">
    <property type="entry name" value="CYTOCHROME BO(3) UBIQUINOL OXIDASE SUBUNIT 2"/>
    <property type="match status" value="1"/>
</dbReference>
<dbReference type="NCBIfam" id="TIGR01433">
    <property type="entry name" value="CyoA"/>
    <property type="match status" value="1"/>
</dbReference>
<dbReference type="PANTHER" id="PTHR22888">
    <property type="entry name" value="CYTOCHROME C OXIDASE, SUBUNIT II"/>
    <property type="match status" value="1"/>
</dbReference>
<accession>A0A6L9UDK6</accession>
<dbReference type="InterPro" id="IPR010514">
    <property type="entry name" value="COX_ARM"/>
</dbReference>
<keyword evidence="3 14" id="KW-0813">Transport</keyword>
<evidence type="ECO:0000256" key="6">
    <source>
        <dbReference type="ARBA" id="ARBA00022692"/>
    </source>
</evidence>
<dbReference type="Pfam" id="PF06481">
    <property type="entry name" value="COX_ARM"/>
    <property type="match status" value="1"/>
</dbReference>
<dbReference type="InterPro" id="IPR011759">
    <property type="entry name" value="Cyt_c_oxidase_su2_TM_dom"/>
</dbReference>
<dbReference type="GO" id="GO:0016682">
    <property type="term" value="F:oxidoreductase activity, acting on diphenols and related substances as donors, oxygen as acceptor"/>
    <property type="evidence" value="ECO:0007669"/>
    <property type="project" value="InterPro"/>
</dbReference>
<dbReference type="InterPro" id="IPR008972">
    <property type="entry name" value="Cupredoxin"/>
</dbReference>
<dbReference type="GO" id="GO:0009486">
    <property type="term" value="F:cytochrome bo3 ubiquinol oxidase activity"/>
    <property type="evidence" value="ECO:0007669"/>
    <property type="project" value="InterPro"/>
</dbReference>
<dbReference type="Gene3D" id="2.60.40.420">
    <property type="entry name" value="Cupredoxins - blue copper proteins"/>
    <property type="match status" value="1"/>
</dbReference>
<feature type="transmembrane region" description="Helical" evidence="15">
    <location>
        <begin position="35"/>
        <end position="61"/>
    </location>
</feature>
<dbReference type="Proteomes" id="UP000483035">
    <property type="component" value="Unassembled WGS sequence"/>
</dbReference>
<evidence type="ECO:0000256" key="14">
    <source>
        <dbReference type="PIRNR" id="PIRNR000292"/>
    </source>
</evidence>
<dbReference type="GO" id="GO:0042773">
    <property type="term" value="P:ATP synthesis coupled electron transport"/>
    <property type="evidence" value="ECO:0007669"/>
    <property type="project" value="TreeGrafter"/>
</dbReference>
<dbReference type="InterPro" id="IPR034227">
    <property type="entry name" value="CuRO_UO_II"/>
</dbReference>
<keyword evidence="5 14" id="KW-0679">Respiratory chain</keyword>
<evidence type="ECO:0000256" key="11">
    <source>
        <dbReference type="ARBA" id="ARBA00023136"/>
    </source>
</evidence>
<dbReference type="EMBL" id="WUEY01000011">
    <property type="protein sequence ID" value="NEI72277.1"/>
    <property type="molecule type" value="Genomic_DNA"/>
</dbReference>
<evidence type="ECO:0000256" key="5">
    <source>
        <dbReference type="ARBA" id="ARBA00022660"/>
    </source>
</evidence>
<evidence type="ECO:0000256" key="13">
    <source>
        <dbReference type="ARBA" id="ARBA00023288"/>
    </source>
</evidence>
<dbReference type="AlphaFoldDB" id="A0A6L9UDK6"/>
<reference evidence="18 19" key="1">
    <citation type="submission" date="2019-12" db="EMBL/GenBank/DDBJ databases">
        <title>Rhizobium genotypes associated with high levels of biological nitrogen fixation by grain legumes in a temperate-maritime cropping system.</title>
        <authorList>
            <person name="Maluk M."/>
            <person name="Francesc Ferrando Molina F."/>
            <person name="Lopez Del Egido L."/>
            <person name="Lafos M."/>
            <person name="Langarica-Fuentes A."/>
            <person name="Gebre Yohannes G."/>
            <person name="Young M.W."/>
            <person name="Martin P."/>
            <person name="Gantlett R."/>
            <person name="Kenicer G."/>
            <person name="Hawes C."/>
            <person name="Begg G.S."/>
            <person name="Quilliam R.S."/>
            <person name="Squire G.R."/>
            <person name="Poole P.S."/>
            <person name="Young P.W."/>
            <person name="Iannetta P.M."/>
            <person name="James E.K."/>
        </authorList>
    </citation>
    <scope>NUCLEOTIDE SEQUENCE [LARGE SCALE GENOMIC DNA]</scope>
    <source>
        <strain evidence="18 19">JHI1118</strain>
    </source>
</reference>
<dbReference type="PROSITE" id="PS51257">
    <property type="entry name" value="PROKAR_LIPOPROTEIN"/>
    <property type="match status" value="1"/>
</dbReference>
<sequence>MARAAWVAACLLATGCTRGGVLDPHGPITAAEKTILLNSVGIMLAIVIPVIVATLGVAWWYRASNSAARYAPDWSYSGKIEIVVWSIPAMVILLLGGIAWIGSHDLDPPRPIRADAKTLTIEVVSLDWKWLFLYPEQGVASVNHMVVPAGTPISLKLTSATVMNNFFVPQLGSQIYTMPGMTTRLNLLADHPGQFRGLSAQFSGDGFSAMRFTVDAVPQQEFEAWASAARGKNHPLNAESYLELARPSQRVAPTVYDGIDPGLFDAIVGMKLSASTTPRSDNDTAFMAAIDPLCRGK</sequence>
<dbReference type="PROSITE" id="PS50857">
    <property type="entry name" value="COX2_CUA"/>
    <property type="match status" value="1"/>
</dbReference>
<dbReference type="RefSeq" id="WP_163989425.1">
    <property type="nucleotide sequence ID" value="NZ_WUEY01000011.1"/>
</dbReference>
<dbReference type="Pfam" id="PF00116">
    <property type="entry name" value="COX2"/>
    <property type="match status" value="1"/>
</dbReference>
<evidence type="ECO:0000256" key="7">
    <source>
        <dbReference type="ARBA" id="ARBA00022729"/>
    </source>
</evidence>
<dbReference type="InterPro" id="IPR002429">
    <property type="entry name" value="CcO_II-like_C"/>
</dbReference>
<proteinExistence type="inferred from homology"/>
<evidence type="ECO:0000259" key="16">
    <source>
        <dbReference type="PROSITE" id="PS50857"/>
    </source>
</evidence>
<feature type="transmembrane region" description="Helical" evidence="15">
    <location>
        <begin position="82"/>
        <end position="102"/>
    </location>
</feature>
<evidence type="ECO:0000256" key="2">
    <source>
        <dbReference type="ARBA" id="ARBA00007866"/>
    </source>
</evidence>
<evidence type="ECO:0000256" key="10">
    <source>
        <dbReference type="ARBA" id="ARBA00023002"/>
    </source>
</evidence>
<keyword evidence="7" id="KW-0732">Signal</keyword>
<dbReference type="GO" id="GO:0005507">
    <property type="term" value="F:copper ion binding"/>
    <property type="evidence" value="ECO:0007669"/>
    <property type="project" value="InterPro"/>
</dbReference>
<protein>
    <recommendedName>
        <fullName evidence="14">Ubiquinol oxidase subunit 2</fullName>
    </recommendedName>
</protein>
<dbReference type="InterPro" id="IPR036257">
    <property type="entry name" value="Cyt_c_oxidase_su2_TM_sf"/>
</dbReference>
<comment type="caution">
    <text evidence="18">The sequence shown here is derived from an EMBL/GenBank/DDBJ whole genome shotgun (WGS) entry which is preliminary data.</text>
</comment>
<evidence type="ECO:0000259" key="17">
    <source>
        <dbReference type="PROSITE" id="PS50999"/>
    </source>
</evidence>
<evidence type="ECO:0000256" key="3">
    <source>
        <dbReference type="ARBA" id="ARBA00022448"/>
    </source>
</evidence>
<evidence type="ECO:0000256" key="12">
    <source>
        <dbReference type="ARBA" id="ARBA00023139"/>
    </source>
</evidence>
<keyword evidence="8 14" id="KW-0249">Electron transport</keyword>
<dbReference type="GO" id="GO:0005886">
    <property type="term" value="C:plasma membrane"/>
    <property type="evidence" value="ECO:0007669"/>
    <property type="project" value="UniProtKB-SubCell"/>
</dbReference>
<dbReference type="InterPro" id="IPR006333">
    <property type="entry name" value="Cyt_o_ubiquinol_oxidase_su2"/>
</dbReference>
<comment type="similarity">
    <text evidence="2 14">Belongs to the cytochrome c oxidase subunit 2 family.</text>
</comment>
<evidence type="ECO:0000256" key="8">
    <source>
        <dbReference type="ARBA" id="ARBA00022982"/>
    </source>
</evidence>
<evidence type="ECO:0000256" key="1">
    <source>
        <dbReference type="ARBA" id="ARBA00004651"/>
    </source>
</evidence>
<name>A0A6L9UDK6_9HYPH</name>
<evidence type="ECO:0000256" key="9">
    <source>
        <dbReference type="ARBA" id="ARBA00022989"/>
    </source>
</evidence>
<dbReference type="SUPFAM" id="SSF81464">
    <property type="entry name" value="Cytochrome c oxidase subunit II-like, transmembrane region"/>
    <property type="match status" value="1"/>
</dbReference>
<feature type="domain" description="Cytochrome oxidase subunit II transmembrane region profile" evidence="17">
    <location>
        <begin position="13"/>
        <end position="110"/>
    </location>
</feature>
<organism evidence="18 19">
    <name type="scientific">Rhizobium lusitanum</name>
    <dbReference type="NCBI Taxonomy" id="293958"/>
    <lineage>
        <taxon>Bacteria</taxon>
        <taxon>Pseudomonadati</taxon>
        <taxon>Pseudomonadota</taxon>
        <taxon>Alphaproteobacteria</taxon>
        <taxon>Hyphomicrobiales</taxon>
        <taxon>Rhizobiaceae</taxon>
        <taxon>Rhizobium/Agrobacterium group</taxon>
        <taxon>Rhizobium</taxon>
    </lineage>
</organism>
<dbReference type="InterPro" id="IPR045187">
    <property type="entry name" value="CcO_II"/>
</dbReference>
<evidence type="ECO:0000256" key="4">
    <source>
        <dbReference type="ARBA" id="ARBA00022475"/>
    </source>
</evidence>
<keyword evidence="12" id="KW-0564">Palmitate</keyword>
<dbReference type="Gene3D" id="1.10.287.90">
    <property type="match status" value="1"/>
</dbReference>
<dbReference type="CDD" id="cd04212">
    <property type="entry name" value="CuRO_UO_II"/>
    <property type="match status" value="1"/>
</dbReference>
<evidence type="ECO:0000313" key="19">
    <source>
        <dbReference type="Proteomes" id="UP000483035"/>
    </source>
</evidence>
<comment type="subcellular location">
    <subcellularLocation>
        <location evidence="1">Cell membrane</location>
        <topology evidence="1">Multi-pass membrane protein</topology>
    </subcellularLocation>
</comment>
<dbReference type="PIRSF" id="PIRSF000292">
    <property type="entry name" value="Ubi_od_II"/>
    <property type="match status" value="1"/>
</dbReference>
<evidence type="ECO:0000256" key="15">
    <source>
        <dbReference type="SAM" id="Phobius"/>
    </source>
</evidence>
<keyword evidence="13" id="KW-0449">Lipoprotein</keyword>
<keyword evidence="9 15" id="KW-1133">Transmembrane helix</keyword>
<gene>
    <name evidence="18" type="primary">cyoA</name>
    <name evidence="18" type="ORF">GR212_22080</name>
</gene>
<dbReference type="GO" id="GO:0004129">
    <property type="term" value="F:cytochrome-c oxidase activity"/>
    <property type="evidence" value="ECO:0007669"/>
    <property type="project" value="UniProtKB-UniRule"/>
</dbReference>
<keyword evidence="4 14" id="KW-1003">Cell membrane</keyword>